<protein>
    <submittedName>
        <fullName evidence="1">Uncharacterized protein</fullName>
    </submittedName>
</protein>
<dbReference type="InParanoid" id="A0A2J6SIJ8"/>
<reference evidence="1 2" key="1">
    <citation type="submission" date="2016-04" db="EMBL/GenBank/DDBJ databases">
        <title>A degradative enzymes factory behind the ericoid mycorrhizal symbiosis.</title>
        <authorList>
            <consortium name="DOE Joint Genome Institute"/>
            <person name="Martino E."/>
            <person name="Morin E."/>
            <person name="Grelet G."/>
            <person name="Kuo A."/>
            <person name="Kohler A."/>
            <person name="Daghino S."/>
            <person name="Barry K."/>
            <person name="Choi C."/>
            <person name="Cichocki N."/>
            <person name="Clum A."/>
            <person name="Copeland A."/>
            <person name="Hainaut M."/>
            <person name="Haridas S."/>
            <person name="Labutti K."/>
            <person name="Lindquist E."/>
            <person name="Lipzen A."/>
            <person name="Khouja H.-R."/>
            <person name="Murat C."/>
            <person name="Ohm R."/>
            <person name="Olson A."/>
            <person name="Spatafora J."/>
            <person name="Veneault-Fourrey C."/>
            <person name="Henrissat B."/>
            <person name="Grigoriev I."/>
            <person name="Martin F."/>
            <person name="Perotto S."/>
        </authorList>
    </citation>
    <scope>NUCLEOTIDE SEQUENCE [LARGE SCALE GENOMIC DNA]</scope>
    <source>
        <strain evidence="1 2">E</strain>
    </source>
</reference>
<sequence>MTLYIELVHKFAPNGKYLVHKYQFRILEASRPTYNLLKTHPHLPRLIFSTEGTLSLFYPGGFIALAVFLSKNPACMGTTCIASQADAVFATLSYVLWAASATLHGIEISNFEREWS</sequence>
<dbReference type="EMBL" id="KZ613913">
    <property type="protein sequence ID" value="PMD50583.1"/>
    <property type="molecule type" value="Genomic_DNA"/>
</dbReference>
<gene>
    <name evidence="1" type="ORF">K444DRAFT_621952</name>
</gene>
<dbReference type="AlphaFoldDB" id="A0A2J6SIJ8"/>
<accession>A0A2J6SIJ8</accession>
<keyword evidence="2" id="KW-1185">Reference proteome</keyword>
<dbReference type="OrthoDB" id="2117453at2759"/>
<dbReference type="RefSeq" id="XP_024727487.1">
    <property type="nucleotide sequence ID" value="XM_024882006.1"/>
</dbReference>
<proteinExistence type="predicted"/>
<evidence type="ECO:0000313" key="1">
    <source>
        <dbReference type="EMBL" id="PMD50583.1"/>
    </source>
</evidence>
<dbReference type="GeneID" id="36590083"/>
<organism evidence="1 2">
    <name type="scientific">Hyaloscypha bicolor E</name>
    <dbReference type="NCBI Taxonomy" id="1095630"/>
    <lineage>
        <taxon>Eukaryota</taxon>
        <taxon>Fungi</taxon>
        <taxon>Dikarya</taxon>
        <taxon>Ascomycota</taxon>
        <taxon>Pezizomycotina</taxon>
        <taxon>Leotiomycetes</taxon>
        <taxon>Helotiales</taxon>
        <taxon>Hyaloscyphaceae</taxon>
        <taxon>Hyaloscypha</taxon>
        <taxon>Hyaloscypha bicolor</taxon>
    </lineage>
</organism>
<name>A0A2J6SIJ8_9HELO</name>
<evidence type="ECO:0000313" key="2">
    <source>
        <dbReference type="Proteomes" id="UP000235371"/>
    </source>
</evidence>
<dbReference type="Proteomes" id="UP000235371">
    <property type="component" value="Unassembled WGS sequence"/>
</dbReference>